<evidence type="ECO:0000256" key="8">
    <source>
        <dbReference type="ARBA" id="ARBA00023242"/>
    </source>
</evidence>
<keyword evidence="11" id="KW-1185">Reference proteome</keyword>
<name>A0A9P1IWS4_9PELO</name>
<evidence type="ECO:0000256" key="5">
    <source>
        <dbReference type="ARBA" id="ARBA00023125"/>
    </source>
</evidence>
<evidence type="ECO:0000313" key="10">
    <source>
        <dbReference type="EMBL" id="CAI5452627.1"/>
    </source>
</evidence>
<dbReference type="PANTHER" id="PTHR45680">
    <property type="entry name" value="NUCLEAR HORMONE RECEPTOR FAMILY"/>
    <property type="match status" value="1"/>
</dbReference>
<dbReference type="InterPro" id="IPR051152">
    <property type="entry name" value="C.elegans_Orphan_NR"/>
</dbReference>
<organism evidence="10 11">
    <name type="scientific">Caenorhabditis angaria</name>
    <dbReference type="NCBI Taxonomy" id="860376"/>
    <lineage>
        <taxon>Eukaryota</taxon>
        <taxon>Metazoa</taxon>
        <taxon>Ecdysozoa</taxon>
        <taxon>Nematoda</taxon>
        <taxon>Chromadorea</taxon>
        <taxon>Rhabditida</taxon>
        <taxon>Rhabditina</taxon>
        <taxon>Rhabditomorpha</taxon>
        <taxon>Rhabditoidea</taxon>
        <taxon>Rhabditidae</taxon>
        <taxon>Peloderinae</taxon>
        <taxon>Caenorhabditis</taxon>
    </lineage>
</organism>
<dbReference type="Pfam" id="PF00105">
    <property type="entry name" value="zf-C4"/>
    <property type="match status" value="1"/>
</dbReference>
<dbReference type="Proteomes" id="UP001152747">
    <property type="component" value="Unassembled WGS sequence"/>
</dbReference>
<keyword evidence="1" id="KW-0479">Metal-binding</keyword>
<dbReference type="PRINTS" id="PR00047">
    <property type="entry name" value="STROIDFINGER"/>
</dbReference>
<keyword evidence="8" id="KW-0539">Nucleus</keyword>
<evidence type="ECO:0000256" key="2">
    <source>
        <dbReference type="ARBA" id="ARBA00022771"/>
    </source>
</evidence>
<dbReference type="PROSITE" id="PS51030">
    <property type="entry name" value="NUCLEAR_REC_DBD_2"/>
    <property type="match status" value="1"/>
</dbReference>
<dbReference type="Gene3D" id="3.30.50.10">
    <property type="entry name" value="Erythroid Transcription Factor GATA-1, subunit A"/>
    <property type="match status" value="1"/>
</dbReference>
<keyword evidence="4" id="KW-0805">Transcription regulation</keyword>
<sequence length="124" mass="14235">MKIFMKMLCPVCFGTASEPHFGALVCRACAAFFRRRVMSKRAARCTNNGNCEISDNRENFNCKFCRMEKCLRAGMRIEHMSKILLAVLFTLMLVTVDGYSRFGSNRVQKGGNDDVLNRYFNRLL</sequence>
<evidence type="ECO:0000256" key="3">
    <source>
        <dbReference type="ARBA" id="ARBA00022833"/>
    </source>
</evidence>
<dbReference type="EMBL" id="CANHGI010000005">
    <property type="protein sequence ID" value="CAI5452627.1"/>
    <property type="molecule type" value="Genomic_DNA"/>
</dbReference>
<evidence type="ECO:0000256" key="6">
    <source>
        <dbReference type="ARBA" id="ARBA00023163"/>
    </source>
</evidence>
<evidence type="ECO:0000256" key="1">
    <source>
        <dbReference type="ARBA" id="ARBA00022723"/>
    </source>
</evidence>
<keyword evidence="6" id="KW-0804">Transcription</keyword>
<dbReference type="GO" id="GO:0003700">
    <property type="term" value="F:DNA-binding transcription factor activity"/>
    <property type="evidence" value="ECO:0007669"/>
    <property type="project" value="InterPro"/>
</dbReference>
<gene>
    <name evidence="10" type="ORF">CAMP_LOCUS15264</name>
</gene>
<protein>
    <recommendedName>
        <fullName evidence="9">Nuclear receptor domain-containing protein</fullName>
    </recommendedName>
</protein>
<proteinExistence type="predicted"/>
<keyword evidence="2" id="KW-0863">Zinc-finger</keyword>
<dbReference type="InterPro" id="IPR013088">
    <property type="entry name" value="Znf_NHR/GATA"/>
</dbReference>
<dbReference type="GO" id="GO:0043565">
    <property type="term" value="F:sequence-specific DNA binding"/>
    <property type="evidence" value="ECO:0007669"/>
    <property type="project" value="InterPro"/>
</dbReference>
<reference evidence="10" key="1">
    <citation type="submission" date="2022-11" db="EMBL/GenBank/DDBJ databases">
        <authorList>
            <person name="Kikuchi T."/>
        </authorList>
    </citation>
    <scope>NUCLEOTIDE SEQUENCE</scope>
    <source>
        <strain evidence="10">PS1010</strain>
    </source>
</reference>
<evidence type="ECO:0000256" key="7">
    <source>
        <dbReference type="ARBA" id="ARBA00023170"/>
    </source>
</evidence>
<keyword evidence="5" id="KW-0238">DNA-binding</keyword>
<dbReference type="AlphaFoldDB" id="A0A9P1IWS4"/>
<accession>A0A9P1IWS4</accession>
<dbReference type="InterPro" id="IPR001628">
    <property type="entry name" value="Znf_hrmn_rcpt"/>
</dbReference>
<keyword evidence="7" id="KW-0675">Receptor</keyword>
<keyword evidence="3" id="KW-0862">Zinc</keyword>
<evidence type="ECO:0000313" key="11">
    <source>
        <dbReference type="Proteomes" id="UP001152747"/>
    </source>
</evidence>
<dbReference type="GO" id="GO:0008270">
    <property type="term" value="F:zinc ion binding"/>
    <property type="evidence" value="ECO:0007669"/>
    <property type="project" value="UniProtKB-KW"/>
</dbReference>
<dbReference type="SUPFAM" id="SSF57716">
    <property type="entry name" value="Glucocorticoid receptor-like (DNA-binding domain)"/>
    <property type="match status" value="1"/>
</dbReference>
<feature type="domain" description="Nuclear receptor" evidence="9">
    <location>
        <begin position="6"/>
        <end position="82"/>
    </location>
</feature>
<evidence type="ECO:0000259" key="9">
    <source>
        <dbReference type="PROSITE" id="PS51030"/>
    </source>
</evidence>
<comment type="caution">
    <text evidence="10">The sequence shown here is derived from an EMBL/GenBank/DDBJ whole genome shotgun (WGS) entry which is preliminary data.</text>
</comment>
<evidence type="ECO:0000256" key="4">
    <source>
        <dbReference type="ARBA" id="ARBA00023015"/>
    </source>
</evidence>
<dbReference type="PANTHER" id="PTHR45680:SF29">
    <property type="entry name" value="NUCLEAR HORMONE RECEPTOR FAMILY"/>
    <property type="match status" value="1"/>
</dbReference>
<dbReference type="SMART" id="SM00399">
    <property type="entry name" value="ZnF_C4"/>
    <property type="match status" value="1"/>
</dbReference>